<evidence type="ECO:0000313" key="4">
    <source>
        <dbReference type="Proteomes" id="UP001162889"/>
    </source>
</evidence>
<proteinExistence type="predicted"/>
<dbReference type="EMBL" id="JAHTGR010000028">
    <property type="protein sequence ID" value="MBV6325264.1"/>
    <property type="molecule type" value="Genomic_DNA"/>
</dbReference>
<reference evidence="2" key="2">
    <citation type="submission" date="2022-03" db="EMBL/GenBank/DDBJ databases">
        <title>Genome Encyclopedia of Bacteria and Archaea VI: Functional Genomics of Type Strains.</title>
        <authorList>
            <person name="Whitman W."/>
        </authorList>
    </citation>
    <scope>NUCLEOTIDE SEQUENCE</scope>
    <source>
        <strain evidence="2">HSC-15S17</strain>
    </source>
</reference>
<name>A0AA41HIP2_9BURK</name>
<dbReference type="RefSeq" id="WP_217946147.1">
    <property type="nucleotide sequence ID" value="NZ_JAHTGR010000028.1"/>
</dbReference>
<dbReference type="EMBL" id="JALJZU010000020">
    <property type="protein sequence ID" value="MCP2012477.1"/>
    <property type="molecule type" value="Genomic_DNA"/>
</dbReference>
<protein>
    <submittedName>
        <fullName evidence="1">Uncharacterized protein</fullName>
    </submittedName>
</protein>
<evidence type="ECO:0000313" key="3">
    <source>
        <dbReference type="Proteomes" id="UP001155901"/>
    </source>
</evidence>
<reference evidence="1" key="1">
    <citation type="submission" date="2021-07" db="EMBL/GenBank/DDBJ databases">
        <title>Characterization of violacein-producing bacteria and related species.</title>
        <authorList>
            <person name="Wilson H.S."/>
            <person name="De Leon M.E."/>
        </authorList>
    </citation>
    <scope>NUCLEOTIDE SEQUENCE</scope>
    <source>
        <strain evidence="1">HSC-15S17</strain>
    </source>
</reference>
<evidence type="ECO:0000313" key="2">
    <source>
        <dbReference type="EMBL" id="MCP2012477.1"/>
    </source>
</evidence>
<comment type="caution">
    <text evidence="1">The sequence shown here is derived from an EMBL/GenBank/DDBJ whole genome shotgun (WGS) entry which is preliminary data.</text>
</comment>
<sequence>MMLSLLYFTNPAHAASLTLVRSCHLVDGSQMTLLAEATADGNRLHLQINEHTEKAFTDMPDADFVGTIVLVACIDHSLVFAINYGSPYLKGAVVRKNPVSHRLERIDFAEKTLPRWLYVNSQEMQLIIPNIGYEVQSKYIVYQFSAPDGQTTEPLATDTLPSRRGFKKLAITGTSPTSRP</sequence>
<dbReference type="Proteomes" id="UP001162889">
    <property type="component" value="Unassembled WGS sequence"/>
</dbReference>
<gene>
    <name evidence="1" type="ORF">KVP70_30540</name>
    <name evidence="2" type="ORF">L1274_006241</name>
</gene>
<accession>A0AA41HIP2</accession>
<organism evidence="1 3">
    <name type="scientific">Duganella violaceipulchra</name>
    <dbReference type="NCBI Taxonomy" id="2849652"/>
    <lineage>
        <taxon>Bacteria</taxon>
        <taxon>Pseudomonadati</taxon>
        <taxon>Pseudomonadota</taxon>
        <taxon>Betaproteobacteria</taxon>
        <taxon>Burkholderiales</taxon>
        <taxon>Oxalobacteraceae</taxon>
        <taxon>Telluria group</taxon>
        <taxon>Duganella</taxon>
    </lineage>
</organism>
<evidence type="ECO:0000313" key="1">
    <source>
        <dbReference type="EMBL" id="MBV6325264.1"/>
    </source>
</evidence>
<dbReference type="AlphaFoldDB" id="A0AA41HIP2"/>
<keyword evidence="4" id="KW-1185">Reference proteome</keyword>
<dbReference type="Proteomes" id="UP001155901">
    <property type="component" value="Unassembled WGS sequence"/>
</dbReference>